<dbReference type="EMBL" id="JAPDRQ010000178">
    <property type="protein sequence ID" value="KAJ9652876.1"/>
    <property type="molecule type" value="Genomic_DNA"/>
</dbReference>
<evidence type="ECO:0000313" key="2">
    <source>
        <dbReference type="Proteomes" id="UP001172386"/>
    </source>
</evidence>
<dbReference type="Proteomes" id="UP001172386">
    <property type="component" value="Unassembled WGS sequence"/>
</dbReference>
<organism evidence="1 2">
    <name type="scientific">Neophaeococcomyces mojaviensis</name>
    <dbReference type="NCBI Taxonomy" id="3383035"/>
    <lineage>
        <taxon>Eukaryota</taxon>
        <taxon>Fungi</taxon>
        <taxon>Dikarya</taxon>
        <taxon>Ascomycota</taxon>
        <taxon>Pezizomycotina</taxon>
        <taxon>Eurotiomycetes</taxon>
        <taxon>Chaetothyriomycetidae</taxon>
        <taxon>Chaetothyriales</taxon>
        <taxon>Chaetothyriales incertae sedis</taxon>
        <taxon>Neophaeococcomyces</taxon>
    </lineage>
</organism>
<keyword evidence="2" id="KW-1185">Reference proteome</keyword>
<sequence length="455" mass="48905">MWFLTIFLAALGATTYAQSSSSSSSSSRSSVTISGTNTPASGGDYPTGSLATYASYTATITLSQSSNSITVLSATTTATSNSTLDRYNSTSTTNGTTSATQTFLIGSSRASANGTASRISSSARATNTQPCNGYPELCNRKYSNITQVAAHNSPFNIRGNVASNQALDVTTQLNDGIRMLQFQVHKPNSTSSLFLCHTSCDLLNAGTLVDYLTTVRQWLDQNPYDVLTILMGNYDFIDPGNFIDPIYNSGLNRYVYTPPAVPMGLSQWPTLGEMIITQRRVVIMLDYQANQTAIPWLLDEFANMWETPFSPTDPTFPCTQDRPPNQARNISEDRMYIANHNLNVEISIASISLLIPASTLLNQTNAATGSGSAGATSQNCTADWGRPPNFLLVDYYNIGSFNGSVFQAAADANGVTYNRDSCCGTGQRSFNAASSLRISSIELAVVVCVIAFMMI</sequence>
<gene>
    <name evidence="1" type="ORF">H2198_007878</name>
</gene>
<comment type="caution">
    <text evidence="1">The sequence shown here is derived from an EMBL/GenBank/DDBJ whole genome shotgun (WGS) entry which is preliminary data.</text>
</comment>
<name>A0ACC2ZYN7_9EURO</name>
<protein>
    <submittedName>
        <fullName evidence="1">Uncharacterized protein</fullName>
    </submittedName>
</protein>
<evidence type="ECO:0000313" key="1">
    <source>
        <dbReference type="EMBL" id="KAJ9652876.1"/>
    </source>
</evidence>
<accession>A0ACC2ZYN7</accession>
<proteinExistence type="predicted"/>
<reference evidence="1" key="1">
    <citation type="submission" date="2022-10" db="EMBL/GenBank/DDBJ databases">
        <title>Culturing micro-colonial fungi from biological soil crusts in the Mojave desert and describing Neophaeococcomyces mojavensis, and introducing the new genera and species Taxawa tesnikishii.</title>
        <authorList>
            <person name="Kurbessoian T."/>
            <person name="Stajich J.E."/>
        </authorList>
    </citation>
    <scope>NUCLEOTIDE SEQUENCE</scope>
    <source>
        <strain evidence="1">JES_112</strain>
    </source>
</reference>